<feature type="compositionally biased region" description="Polar residues" evidence="9">
    <location>
        <begin position="355"/>
        <end position="364"/>
    </location>
</feature>
<dbReference type="AlphaFoldDB" id="A0A8C3HF07"/>
<dbReference type="GO" id="GO:0005865">
    <property type="term" value="C:striated muscle thin filament"/>
    <property type="evidence" value="ECO:0007669"/>
    <property type="project" value="TreeGrafter"/>
</dbReference>
<feature type="region of interest" description="Disordered" evidence="9">
    <location>
        <begin position="284"/>
        <end position="364"/>
    </location>
</feature>
<dbReference type="Gene3D" id="3.80.10.10">
    <property type="entry name" value="Ribonuclease Inhibitor"/>
    <property type="match status" value="1"/>
</dbReference>
<feature type="compositionally biased region" description="Basic and acidic residues" evidence="9">
    <location>
        <begin position="49"/>
        <end position="117"/>
    </location>
</feature>
<dbReference type="InterPro" id="IPR003124">
    <property type="entry name" value="WH2_dom"/>
</dbReference>
<keyword evidence="6" id="KW-0206">Cytoskeleton</keyword>
<dbReference type="PANTHER" id="PTHR10901:SF5">
    <property type="entry name" value="LEIOMODIN-1"/>
    <property type="match status" value="1"/>
</dbReference>
<keyword evidence="5" id="KW-0677">Repeat</keyword>
<comment type="function">
    <text evidence="7">Required for proper contractility of visceral smooth muscle cells. Mediates nucleation of actin filaments.</text>
</comment>
<dbReference type="PANTHER" id="PTHR10901">
    <property type="entry name" value="TROPOMODULIN"/>
    <property type="match status" value="1"/>
</dbReference>
<feature type="compositionally biased region" description="Basic and acidic residues" evidence="9">
    <location>
        <begin position="284"/>
        <end position="299"/>
    </location>
</feature>
<dbReference type="InterPro" id="IPR032675">
    <property type="entry name" value="LRR_dom_sf"/>
</dbReference>
<dbReference type="PROSITE" id="PS51082">
    <property type="entry name" value="WH2"/>
    <property type="match status" value="1"/>
</dbReference>
<dbReference type="GO" id="GO:0051694">
    <property type="term" value="P:pointed-end actin filament capping"/>
    <property type="evidence" value="ECO:0007669"/>
    <property type="project" value="InterPro"/>
</dbReference>
<dbReference type="SUPFAM" id="SSF52047">
    <property type="entry name" value="RNI-like"/>
    <property type="match status" value="1"/>
</dbReference>
<comment type="subcellular location">
    <subcellularLocation>
        <location evidence="2">Cytoplasm</location>
        <location evidence="2">Cytoskeleton</location>
    </subcellularLocation>
    <subcellularLocation>
        <location evidence="1">Cytoplasm</location>
        <location evidence="1">Myofibril</location>
        <location evidence="1">Sarcomere</location>
    </subcellularLocation>
</comment>
<evidence type="ECO:0000256" key="8">
    <source>
        <dbReference type="ARBA" id="ARBA00070932"/>
    </source>
</evidence>
<dbReference type="GO" id="GO:0030239">
    <property type="term" value="P:myofibril assembly"/>
    <property type="evidence" value="ECO:0007669"/>
    <property type="project" value="TreeGrafter"/>
</dbReference>
<feature type="compositionally biased region" description="Low complexity" evidence="9">
    <location>
        <begin position="308"/>
        <end position="336"/>
    </location>
</feature>
<evidence type="ECO:0000256" key="3">
    <source>
        <dbReference type="ARBA" id="ARBA00022490"/>
    </source>
</evidence>
<evidence type="ECO:0000313" key="11">
    <source>
        <dbReference type="Ensembl" id="ENSCPBP00000017164.1"/>
    </source>
</evidence>
<dbReference type="InterPro" id="IPR004934">
    <property type="entry name" value="TMOD"/>
</dbReference>
<dbReference type="Proteomes" id="UP000694380">
    <property type="component" value="Unplaced"/>
</dbReference>
<evidence type="ECO:0000256" key="2">
    <source>
        <dbReference type="ARBA" id="ARBA00004245"/>
    </source>
</evidence>
<name>A0A8C3HF07_CHRPI</name>
<protein>
    <recommendedName>
        <fullName evidence="8">Leiomodin-1</fullName>
    </recommendedName>
</protein>
<evidence type="ECO:0000259" key="10">
    <source>
        <dbReference type="PROSITE" id="PS51082"/>
    </source>
</evidence>
<organism evidence="11 12">
    <name type="scientific">Chrysemys picta bellii</name>
    <name type="common">Western painted turtle</name>
    <name type="synonym">Emys bellii</name>
    <dbReference type="NCBI Taxonomy" id="8478"/>
    <lineage>
        <taxon>Eukaryota</taxon>
        <taxon>Metazoa</taxon>
        <taxon>Chordata</taxon>
        <taxon>Craniata</taxon>
        <taxon>Vertebrata</taxon>
        <taxon>Euteleostomi</taxon>
        <taxon>Archelosauria</taxon>
        <taxon>Testudinata</taxon>
        <taxon>Testudines</taxon>
        <taxon>Cryptodira</taxon>
        <taxon>Durocryptodira</taxon>
        <taxon>Testudinoidea</taxon>
        <taxon>Emydidae</taxon>
        <taxon>Chrysemys</taxon>
    </lineage>
</organism>
<feature type="compositionally biased region" description="Pro residues" evidence="9">
    <location>
        <begin position="337"/>
        <end position="349"/>
    </location>
</feature>
<feature type="domain" description="WH2" evidence="10">
    <location>
        <begin position="380"/>
        <end position="399"/>
    </location>
</feature>
<reference evidence="11" key="1">
    <citation type="submission" date="2025-08" db="UniProtKB">
        <authorList>
            <consortium name="Ensembl"/>
        </authorList>
    </citation>
    <scope>IDENTIFICATION</scope>
</reference>
<accession>A0A8C3HF07</accession>
<keyword evidence="3" id="KW-0963">Cytoplasm</keyword>
<feature type="region of interest" description="Disordered" evidence="9">
    <location>
        <begin position="49"/>
        <end position="136"/>
    </location>
</feature>
<evidence type="ECO:0000256" key="6">
    <source>
        <dbReference type="ARBA" id="ARBA00023212"/>
    </source>
</evidence>
<evidence type="ECO:0000313" key="12">
    <source>
        <dbReference type="Proteomes" id="UP000694380"/>
    </source>
</evidence>
<feature type="compositionally biased region" description="Basic and acidic residues" evidence="9">
    <location>
        <begin position="398"/>
        <end position="410"/>
    </location>
</feature>
<evidence type="ECO:0000256" key="7">
    <source>
        <dbReference type="ARBA" id="ARBA00055149"/>
    </source>
</evidence>
<dbReference type="GO" id="GO:0006936">
    <property type="term" value="P:muscle contraction"/>
    <property type="evidence" value="ECO:0007669"/>
    <property type="project" value="TreeGrafter"/>
</dbReference>
<dbReference type="Ensembl" id="ENSCPBT00000020310.1">
    <property type="protein sequence ID" value="ENSCPBP00000017164.1"/>
    <property type="gene ID" value="ENSCPBG00000012608.1"/>
</dbReference>
<evidence type="ECO:0000256" key="4">
    <source>
        <dbReference type="ARBA" id="ARBA00022553"/>
    </source>
</evidence>
<evidence type="ECO:0000256" key="9">
    <source>
        <dbReference type="SAM" id="MobiDB-lite"/>
    </source>
</evidence>
<sequence>IIPVGLRQRNQTDKHSTGLYNREAMLNYCEKETKKLIQRELSVDVKLESKCIEKPKGEKTPKDKDKTIDKKLIGKDRKEEEKSAAPKKELGKDRKEEEKSAAPKKELGKDRKEEEKTSSIFDEPLERVKNNDPEMTEVNVNNSDCITGEILVRFTEALEFNTMVKVFSLANTRADDHVAFAIAIMLKSNKTLTSINLDSNHITGKGILAIFRALLQNNTLTELRFHNQRHICGGKTEMEIAKLLKENTTLLKLGYHFELAGPRMTVTNLLSRNMDKQRQKRLQEQKQVQERSEKKDLLEVPKAGGLLKGSPKPSPQSSPKSSPWSSPKSSPKKGGPPAAPPPPPPPLAPPLINENIRNSLSPATQRKMVEKALPAQEKNSRDQLLAAIRSSNVKQLKKASEGPRSWDLHRTLPGSLGDPRFQV</sequence>
<gene>
    <name evidence="11" type="primary">LMOD1</name>
</gene>
<proteinExistence type="predicted"/>
<evidence type="ECO:0000256" key="5">
    <source>
        <dbReference type="ARBA" id="ARBA00022737"/>
    </source>
</evidence>
<keyword evidence="4" id="KW-0597">Phosphoprotein</keyword>
<dbReference type="GeneTree" id="ENSGT00940000159825"/>
<feature type="region of interest" description="Disordered" evidence="9">
    <location>
        <begin position="393"/>
        <end position="423"/>
    </location>
</feature>
<dbReference type="Pfam" id="PF03250">
    <property type="entry name" value="Tropomodulin"/>
    <property type="match status" value="1"/>
</dbReference>
<dbReference type="GO" id="GO:0003779">
    <property type="term" value="F:actin binding"/>
    <property type="evidence" value="ECO:0007669"/>
    <property type="project" value="InterPro"/>
</dbReference>
<evidence type="ECO:0000256" key="1">
    <source>
        <dbReference type="ARBA" id="ARBA00004204"/>
    </source>
</evidence>
<keyword evidence="12" id="KW-1185">Reference proteome</keyword>
<reference evidence="11" key="2">
    <citation type="submission" date="2025-09" db="UniProtKB">
        <authorList>
            <consortium name="Ensembl"/>
        </authorList>
    </citation>
    <scope>IDENTIFICATION</scope>
</reference>
<dbReference type="GO" id="GO:0007015">
    <property type="term" value="P:actin filament organization"/>
    <property type="evidence" value="ECO:0007669"/>
    <property type="project" value="TreeGrafter"/>
</dbReference>
<dbReference type="FunFam" id="3.80.10.10:FF:000083">
    <property type="entry name" value="Leiomodin 1"/>
    <property type="match status" value="1"/>
</dbReference>
<dbReference type="GO" id="GO:0005523">
    <property type="term" value="F:tropomyosin binding"/>
    <property type="evidence" value="ECO:0007669"/>
    <property type="project" value="InterPro"/>
</dbReference>